<feature type="domain" description="Phosducin" evidence="3">
    <location>
        <begin position="90"/>
        <end position="320"/>
    </location>
</feature>
<name>D4AJF0_ARTBC</name>
<feature type="compositionally biased region" description="Acidic residues" evidence="2">
    <location>
        <begin position="1"/>
        <end position="10"/>
    </location>
</feature>
<evidence type="ECO:0000313" key="4">
    <source>
        <dbReference type="EMBL" id="EFE36873.1"/>
    </source>
</evidence>
<feature type="compositionally biased region" description="Acidic residues" evidence="2">
    <location>
        <begin position="34"/>
        <end position="45"/>
    </location>
</feature>
<dbReference type="PANTHER" id="PTHR46052:SF1">
    <property type="entry name" value="PHOSDUCIN-LIKE PROTEIN"/>
    <property type="match status" value="1"/>
</dbReference>
<feature type="compositionally biased region" description="Polar residues" evidence="2">
    <location>
        <begin position="129"/>
        <end position="138"/>
    </location>
</feature>
<evidence type="ECO:0000313" key="5">
    <source>
        <dbReference type="Proteomes" id="UP000008866"/>
    </source>
</evidence>
<dbReference type="CDD" id="cd02987">
    <property type="entry name" value="Phd_like_Phd"/>
    <property type="match status" value="1"/>
</dbReference>
<dbReference type="Gene3D" id="3.40.30.10">
    <property type="entry name" value="Glutaredoxin"/>
    <property type="match status" value="1"/>
</dbReference>
<comment type="caution">
    <text evidence="4">The sequence shown here is derived from an EMBL/GenBank/DDBJ whole genome shotgun (WGS) entry which is preliminary data.</text>
</comment>
<gene>
    <name evidence="4" type="ORF">ARB_04400</name>
</gene>
<dbReference type="PANTHER" id="PTHR46052">
    <property type="entry name" value="PHOSDUCIN-LIKE PROTEIN"/>
    <property type="match status" value="1"/>
</dbReference>
<comment type="similarity">
    <text evidence="1">Belongs to the phosducin family.</text>
</comment>
<dbReference type="EMBL" id="ABSU01000001">
    <property type="protein sequence ID" value="EFE36873.1"/>
    <property type="molecule type" value="Genomic_DNA"/>
</dbReference>
<dbReference type="Pfam" id="PF02114">
    <property type="entry name" value="Phosducin"/>
    <property type="match status" value="1"/>
</dbReference>
<proteinExistence type="inferred from homology"/>
<accession>D4AJF0</accession>
<dbReference type="Proteomes" id="UP000008866">
    <property type="component" value="Unassembled WGS sequence"/>
</dbReference>
<dbReference type="InterPro" id="IPR001200">
    <property type="entry name" value="Phosducin"/>
</dbReference>
<dbReference type="HOGENOM" id="CLU_053880_0_0_1"/>
<dbReference type="RefSeq" id="XP_003017518.1">
    <property type="nucleotide sequence ID" value="XM_003017472.1"/>
</dbReference>
<feature type="region of interest" description="Disordered" evidence="2">
    <location>
        <begin position="1"/>
        <end position="73"/>
    </location>
</feature>
<keyword evidence="5" id="KW-1185">Reference proteome</keyword>
<evidence type="ECO:0000259" key="3">
    <source>
        <dbReference type="Pfam" id="PF02114"/>
    </source>
</evidence>
<evidence type="ECO:0000256" key="2">
    <source>
        <dbReference type="SAM" id="MobiDB-lite"/>
    </source>
</evidence>
<dbReference type="STRING" id="663331.D4AJF0"/>
<dbReference type="InterPro" id="IPR024253">
    <property type="entry name" value="Phosducin_thioredoxin-like_dom"/>
</dbReference>
<dbReference type="eggNOG" id="KOG3171">
    <property type="taxonomic scope" value="Eukaryota"/>
</dbReference>
<protein>
    <submittedName>
        <fullName evidence="4">Phosducin, putative</fullName>
    </submittedName>
</protein>
<organism evidence="4 5">
    <name type="scientific">Arthroderma benhamiae (strain ATCC MYA-4681 / CBS 112371)</name>
    <name type="common">Trichophyton mentagrophytes</name>
    <dbReference type="NCBI Taxonomy" id="663331"/>
    <lineage>
        <taxon>Eukaryota</taxon>
        <taxon>Fungi</taxon>
        <taxon>Dikarya</taxon>
        <taxon>Ascomycota</taxon>
        <taxon>Pezizomycotina</taxon>
        <taxon>Eurotiomycetes</taxon>
        <taxon>Eurotiomycetidae</taxon>
        <taxon>Onygenales</taxon>
        <taxon>Arthrodermataceae</taxon>
        <taxon>Trichophyton</taxon>
    </lineage>
</organism>
<dbReference type="OMA" id="GIIEMMP"/>
<dbReference type="AlphaFoldDB" id="D4AJF0"/>
<dbReference type="KEGG" id="abe:ARB_04400"/>
<feature type="region of interest" description="Disordered" evidence="2">
    <location>
        <begin position="125"/>
        <end position="171"/>
    </location>
</feature>
<dbReference type="InterPro" id="IPR036249">
    <property type="entry name" value="Thioredoxin-like_sf"/>
</dbReference>
<sequence length="328" mass="36266">MSPAQDEADALLDPKDKQPAAHPEDLAHFSGDEYKDDDEEEDEDEHNEKRTNRIRAANAAAGDDSDESEIDFSGTMVSKPAAYHIPSTVYDANTGPKGVIADAQSFERAKKRSFRRTLTSASAFDYNPFSRSGHNSPGASEKHSKSGSTSNFIHRGASPGDSAEESDEDERFMRQWREARMLELQNKSTRRVSPSKRRYGNVDTVDATGYLDAIEKVTPGTVVVVCIYDPESTESSIVEDCLTSLARKQATTHFVKLHYEIAEMDHITAPALIAYRNGEVFATIIDVMKQLPDGRGCSSASIETLLMQYVNTPIHHSHILLPLNFPAN</sequence>
<evidence type="ECO:0000256" key="1">
    <source>
        <dbReference type="ARBA" id="ARBA00009686"/>
    </source>
</evidence>
<reference evidence="5" key="1">
    <citation type="journal article" date="2011" name="Genome Biol.">
        <title>Comparative and functional genomics provide insights into the pathogenicity of dermatophytic fungi.</title>
        <authorList>
            <person name="Burmester A."/>
            <person name="Shelest E."/>
            <person name="Gloeckner G."/>
            <person name="Heddergott C."/>
            <person name="Schindler S."/>
            <person name="Staib P."/>
            <person name="Heidel A."/>
            <person name="Felder M."/>
            <person name="Petzold A."/>
            <person name="Szafranski K."/>
            <person name="Feuermann M."/>
            <person name="Pedruzzi I."/>
            <person name="Priebe S."/>
            <person name="Groth M."/>
            <person name="Winkler R."/>
            <person name="Li W."/>
            <person name="Kniemeyer O."/>
            <person name="Schroeckh V."/>
            <person name="Hertweck C."/>
            <person name="Hube B."/>
            <person name="White T.C."/>
            <person name="Platzer M."/>
            <person name="Guthke R."/>
            <person name="Heitman J."/>
            <person name="Woestemeyer J."/>
            <person name="Zipfel P.F."/>
            <person name="Monod M."/>
            <person name="Brakhage A.A."/>
        </authorList>
    </citation>
    <scope>NUCLEOTIDE SEQUENCE [LARGE SCALE GENOMIC DNA]</scope>
    <source>
        <strain evidence="5">ATCC MYA-4681 / CBS 112371</strain>
    </source>
</reference>
<feature type="compositionally biased region" description="Basic and acidic residues" evidence="2">
    <location>
        <begin position="12"/>
        <end position="33"/>
    </location>
</feature>
<dbReference type="SUPFAM" id="SSF52833">
    <property type="entry name" value="Thioredoxin-like"/>
    <property type="match status" value="1"/>
</dbReference>
<dbReference type="InterPro" id="IPR051499">
    <property type="entry name" value="Phosducin-like_reg"/>
</dbReference>
<dbReference type="GeneID" id="9522363"/>
<dbReference type="GO" id="GO:0008277">
    <property type="term" value="P:regulation of G protein-coupled receptor signaling pathway"/>
    <property type="evidence" value="ECO:0007669"/>
    <property type="project" value="InterPro"/>
</dbReference>